<protein>
    <submittedName>
        <fullName evidence="1">HAD-IA family hydrolase</fullName>
    </submittedName>
</protein>
<dbReference type="PRINTS" id="PR00413">
    <property type="entry name" value="HADHALOGNASE"/>
</dbReference>
<keyword evidence="1" id="KW-0378">Hydrolase</keyword>
<dbReference type="InterPro" id="IPR036412">
    <property type="entry name" value="HAD-like_sf"/>
</dbReference>
<dbReference type="Gene3D" id="3.40.50.1000">
    <property type="entry name" value="HAD superfamily/HAD-like"/>
    <property type="match status" value="1"/>
</dbReference>
<dbReference type="AlphaFoldDB" id="A0AAJ6CTU0"/>
<gene>
    <name evidence="1" type="ORF">GKO48_02345</name>
</gene>
<evidence type="ECO:0000313" key="1">
    <source>
        <dbReference type="EMBL" id="WFG38494.1"/>
    </source>
</evidence>
<dbReference type="NCBIfam" id="TIGR01509">
    <property type="entry name" value="HAD-SF-IA-v3"/>
    <property type="match status" value="1"/>
</dbReference>
<dbReference type="SFLD" id="SFLDS00003">
    <property type="entry name" value="Haloacid_Dehalogenase"/>
    <property type="match status" value="1"/>
</dbReference>
<proteinExistence type="predicted"/>
<dbReference type="NCBIfam" id="TIGR01549">
    <property type="entry name" value="HAD-SF-IA-v1"/>
    <property type="match status" value="1"/>
</dbReference>
<dbReference type="InterPro" id="IPR023214">
    <property type="entry name" value="HAD_sf"/>
</dbReference>
<reference evidence="1 2" key="1">
    <citation type="submission" date="2019-11" db="EMBL/GenBank/DDBJ databases">
        <authorList>
            <person name="Cho J.-C."/>
        </authorList>
    </citation>
    <scope>NUCLEOTIDE SEQUENCE [LARGE SCALE GENOMIC DNA]</scope>
    <source>
        <strain evidence="1 2">JH1073</strain>
    </source>
</reference>
<accession>A0AAJ6CTU0</accession>
<sequence length="241" mass="26751">MMPRPVKNKKELRAVTFDLYNTLLIGGPADNDTDISAQVFSNALHLDGMEMDEDSAAEMFATQFDRSKKDGFTYFERRIATFLDSHDFQVPDTSIQQYAQAIIQSWGPRWTLADDAIDVISVLKQNGIAVGLVTNFDHYPYVRELLTKWELDSLLDAIVISFEVRSDKPAPEIFLHALSSLRVAPEEALHVGDDIVDVEGALDVGMQALQIDHTGAVGSKGHVVGVPVIRTLSELTEHILL</sequence>
<dbReference type="Pfam" id="PF00702">
    <property type="entry name" value="Hydrolase"/>
    <property type="match status" value="1"/>
</dbReference>
<dbReference type="Proteomes" id="UP001219901">
    <property type="component" value="Chromosome"/>
</dbReference>
<dbReference type="SUPFAM" id="SSF56784">
    <property type="entry name" value="HAD-like"/>
    <property type="match status" value="1"/>
</dbReference>
<dbReference type="SFLD" id="SFLDG01129">
    <property type="entry name" value="C1.5:_HAD__Beta-PGM__Phosphata"/>
    <property type="match status" value="1"/>
</dbReference>
<dbReference type="PANTHER" id="PTHR46649:SF4">
    <property type="entry name" value="HALOACID DEHALOGENASE-LIKE HYDROLASE (HAD) SUPERFAMILY PROTEIN"/>
    <property type="match status" value="1"/>
</dbReference>
<dbReference type="PANTHER" id="PTHR46649">
    <property type="match status" value="1"/>
</dbReference>
<name>A0AAJ6CTU0_9CHLR</name>
<evidence type="ECO:0000313" key="2">
    <source>
        <dbReference type="Proteomes" id="UP001219901"/>
    </source>
</evidence>
<dbReference type="EMBL" id="CP046147">
    <property type="protein sequence ID" value="WFG38494.1"/>
    <property type="molecule type" value="Genomic_DNA"/>
</dbReference>
<dbReference type="InterPro" id="IPR006439">
    <property type="entry name" value="HAD-SF_hydro_IA"/>
</dbReference>
<reference evidence="2" key="2">
    <citation type="submission" date="2023-06" db="EMBL/GenBank/DDBJ databases">
        <title>Pangenomics reveal diversification of enzyme families and niche specialization in globally abundant SAR202 bacteria.</title>
        <authorList>
            <person name="Saw J.H.W."/>
        </authorList>
    </citation>
    <scope>NUCLEOTIDE SEQUENCE [LARGE SCALE GENOMIC DNA]</scope>
    <source>
        <strain evidence="2">JH1073</strain>
    </source>
</reference>
<organism evidence="1 2">
    <name type="scientific">Candidatus Lucifugimonas marina</name>
    <dbReference type="NCBI Taxonomy" id="3038979"/>
    <lineage>
        <taxon>Bacteria</taxon>
        <taxon>Bacillati</taxon>
        <taxon>Chloroflexota</taxon>
        <taxon>Dehalococcoidia</taxon>
        <taxon>SAR202 cluster</taxon>
        <taxon>Candidatus Lucifugimonadales</taxon>
        <taxon>Candidatus Lucifugimonadaceae</taxon>
        <taxon>Candidatus Lucifugimonas</taxon>
    </lineage>
</organism>
<keyword evidence="2" id="KW-1185">Reference proteome</keyword>
<dbReference type="GO" id="GO:0016787">
    <property type="term" value="F:hydrolase activity"/>
    <property type="evidence" value="ECO:0007669"/>
    <property type="project" value="UniProtKB-KW"/>
</dbReference>